<sequence>MKQFNNILNLFLSLVFLAISFYPCADSYVDLNITQSTESIHLTSLQQADSDIDHLDVCSPLCSCSCCAVSLTVAEVINVIDLSSVKHNHKIPSYHKDAVIRMEYPIWQPPKIVA</sequence>
<proteinExistence type="predicted"/>
<evidence type="ECO:0000313" key="2">
    <source>
        <dbReference type="Proteomes" id="UP000069030"/>
    </source>
</evidence>
<accession>A0A0U3GYZ9</accession>
<reference evidence="1 2" key="1">
    <citation type="journal article" date="2016" name="J. Zhejiang Univ. Sci. B">
        <title>Antibiotic resistance mechanisms of Myroides sp.</title>
        <authorList>
            <person name="Hu S."/>
            <person name="Yuan S."/>
            <person name="Qu H."/>
            <person name="Jiang T."/>
            <person name="Zhou Y."/>
            <person name="Wang M."/>
            <person name="Ming D."/>
        </authorList>
    </citation>
    <scope>NUCLEOTIDE SEQUENCE [LARGE SCALE GENOMIC DNA]</scope>
    <source>
        <strain evidence="1 2">PR63039</strain>
    </source>
</reference>
<organism evidence="1 2">
    <name type="scientific">Myroides odoratimimus</name>
    <dbReference type="NCBI Taxonomy" id="76832"/>
    <lineage>
        <taxon>Bacteria</taxon>
        <taxon>Pseudomonadati</taxon>
        <taxon>Bacteroidota</taxon>
        <taxon>Flavobacteriia</taxon>
        <taxon>Flavobacteriales</taxon>
        <taxon>Flavobacteriaceae</taxon>
        <taxon>Myroides</taxon>
    </lineage>
</organism>
<dbReference type="KEGG" id="mod:AS202_15950"/>
<dbReference type="Proteomes" id="UP000069030">
    <property type="component" value="Chromosome"/>
</dbReference>
<evidence type="ECO:0000313" key="1">
    <source>
        <dbReference type="EMBL" id="ALU27543.1"/>
    </source>
</evidence>
<name>A0A0U3GYZ9_9FLAO</name>
<dbReference type="InterPro" id="IPR046601">
    <property type="entry name" value="DUF6660"/>
</dbReference>
<dbReference type="GeneID" id="66976708"/>
<protein>
    <submittedName>
        <fullName evidence="1">Uncharacterized protein</fullName>
    </submittedName>
</protein>
<dbReference type="EMBL" id="CP013690">
    <property type="protein sequence ID" value="ALU27543.1"/>
    <property type="molecule type" value="Genomic_DNA"/>
</dbReference>
<dbReference type="eggNOG" id="ENOG503122H">
    <property type="taxonomic scope" value="Bacteria"/>
</dbReference>
<dbReference type="RefSeq" id="WP_006258575.1">
    <property type="nucleotide sequence ID" value="NZ_BCMQ01000011.1"/>
</dbReference>
<dbReference type="AlphaFoldDB" id="A0A0U3GYZ9"/>
<gene>
    <name evidence="1" type="ORF">AS202_15950</name>
</gene>
<dbReference type="Pfam" id="PF20365">
    <property type="entry name" value="DUF6660"/>
    <property type="match status" value="1"/>
</dbReference>